<evidence type="ECO:0000256" key="1">
    <source>
        <dbReference type="PROSITE-ProRule" id="PRU00047"/>
    </source>
</evidence>
<keyword evidence="5" id="KW-1185">Reference proteome</keyword>
<keyword evidence="1" id="KW-0862">Zinc</keyword>
<dbReference type="PANTHER" id="PTHR47481">
    <property type="match status" value="1"/>
</dbReference>
<evidence type="ECO:0000313" key="5">
    <source>
        <dbReference type="Proteomes" id="UP000325577"/>
    </source>
</evidence>
<dbReference type="GO" id="GO:0003676">
    <property type="term" value="F:nucleic acid binding"/>
    <property type="evidence" value="ECO:0007669"/>
    <property type="project" value="InterPro"/>
</dbReference>
<gene>
    <name evidence="4" type="ORF">F0562_017226</name>
</gene>
<keyword evidence="1" id="KW-0479">Metal-binding</keyword>
<feature type="region of interest" description="Disordered" evidence="2">
    <location>
        <begin position="242"/>
        <end position="318"/>
    </location>
</feature>
<dbReference type="InterPro" id="IPR036875">
    <property type="entry name" value="Znf_CCHC_sf"/>
</dbReference>
<evidence type="ECO:0000313" key="4">
    <source>
        <dbReference type="EMBL" id="KAA8516956.1"/>
    </source>
</evidence>
<proteinExistence type="predicted"/>
<feature type="domain" description="CCHC-type" evidence="3">
    <location>
        <begin position="169"/>
        <end position="182"/>
    </location>
</feature>
<protein>
    <recommendedName>
        <fullName evidence="3">CCHC-type domain-containing protein</fullName>
    </recommendedName>
</protein>
<sequence length="318" mass="34616">MSSSPSLSTSIANSSSSIPTITPISNIISIKLTLDNYPLWKAQLLHYFRGQDLYGYLDGTVTLPPQTIDAPHPNTGTINTIPNPAHSQWLRQDSLILSTLMFFMTEGVLAQIVSHAISHEVWQALETKFSSQSGAGTIQARTQLANAKKGSQSANDYFLDTSHSSTVLCQVCGKPGHSARKCYHRFDLTYQDPPHSQNKQAFVTTNNGDWENDWHADTGATYHITHDMANLNLKSDDYNGTDQIQVGNGQGIDEGTPGRHANSVSSPVIVAAEHSLSSSIPAEPPQPTSDPTVTQGNTNTHAMVTRSRNNIFTPKSYP</sequence>
<dbReference type="SUPFAM" id="SSF57756">
    <property type="entry name" value="Retrovirus zinc finger-like domains"/>
    <property type="match status" value="1"/>
</dbReference>
<feature type="compositionally biased region" description="Polar residues" evidence="2">
    <location>
        <begin position="289"/>
        <end position="318"/>
    </location>
</feature>
<evidence type="ECO:0000259" key="3">
    <source>
        <dbReference type="PROSITE" id="PS50158"/>
    </source>
</evidence>
<dbReference type="PROSITE" id="PS50158">
    <property type="entry name" value="ZF_CCHC"/>
    <property type="match status" value="1"/>
</dbReference>
<evidence type="ECO:0000256" key="2">
    <source>
        <dbReference type="SAM" id="MobiDB-lite"/>
    </source>
</evidence>
<reference evidence="4 5" key="1">
    <citation type="submission" date="2019-09" db="EMBL/GenBank/DDBJ databases">
        <title>A chromosome-level genome assembly of the Chinese tupelo Nyssa sinensis.</title>
        <authorList>
            <person name="Yang X."/>
            <person name="Kang M."/>
            <person name="Yang Y."/>
            <person name="Xiong H."/>
            <person name="Wang M."/>
            <person name="Zhang Z."/>
            <person name="Wang Z."/>
            <person name="Wu H."/>
            <person name="Ma T."/>
            <person name="Liu J."/>
            <person name="Xi Z."/>
        </authorList>
    </citation>
    <scope>NUCLEOTIDE SEQUENCE [LARGE SCALE GENOMIC DNA]</scope>
    <source>
        <strain evidence="4">J267</strain>
        <tissue evidence="4">Leaf</tissue>
    </source>
</reference>
<dbReference type="EMBL" id="CM018051">
    <property type="protein sequence ID" value="KAA8516956.1"/>
    <property type="molecule type" value="Genomic_DNA"/>
</dbReference>
<dbReference type="GO" id="GO:0008270">
    <property type="term" value="F:zinc ion binding"/>
    <property type="evidence" value="ECO:0007669"/>
    <property type="project" value="UniProtKB-KW"/>
</dbReference>
<keyword evidence="1" id="KW-0863">Zinc-finger</keyword>
<dbReference type="Proteomes" id="UP000325577">
    <property type="component" value="Linkage Group LG8"/>
</dbReference>
<name>A0A5J4ZH15_9ASTE</name>
<dbReference type="OrthoDB" id="1937754at2759"/>
<organism evidence="4 5">
    <name type="scientific">Nyssa sinensis</name>
    <dbReference type="NCBI Taxonomy" id="561372"/>
    <lineage>
        <taxon>Eukaryota</taxon>
        <taxon>Viridiplantae</taxon>
        <taxon>Streptophyta</taxon>
        <taxon>Embryophyta</taxon>
        <taxon>Tracheophyta</taxon>
        <taxon>Spermatophyta</taxon>
        <taxon>Magnoliopsida</taxon>
        <taxon>eudicotyledons</taxon>
        <taxon>Gunneridae</taxon>
        <taxon>Pentapetalae</taxon>
        <taxon>asterids</taxon>
        <taxon>Cornales</taxon>
        <taxon>Nyssaceae</taxon>
        <taxon>Nyssa</taxon>
    </lineage>
</organism>
<dbReference type="InterPro" id="IPR001878">
    <property type="entry name" value="Znf_CCHC"/>
</dbReference>
<dbReference type="AlphaFoldDB" id="A0A5J4ZH15"/>
<accession>A0A5J4ZH15</accession>
<dbReference type="Pfam" id="PF14223">
    <property type="entry name" value="Retrotran_gag_2"/>
    <property type="match status" value="1"/>
</dbReference>
<dbReference type="PANTHER" id="PTHR47481:SF10">
    <property type="entry name" value="COPIA-LIKE POLYPROTEIN_RETROTRANSPOSON"/>
    <property type="match status" value="1"/>
</dbReference>